<sequence>MKTKHIFAKVIAWFFAVLALCVTAGISVFFAAVRPVSDSKDAASVKIRVPSGMSVKEVALELKNSGVIRSDRLFYLAARFGIFDGGRPFALKSGVYSVNASMSMGEIYGLLQSGMQEYITVSVPEGLTVSKIAALLEREGVCKASDFIRECRSSQTAAKYNIPASSLEGFLFPDTYFLIPEMDAAAVVQKMADTFFEKVSEIPSLKDKSPAQLFDTVILASIVEREYRIEDEAPVIAGVFANRLRYNIGLQSCATIEYIISEINGKPHPERITYDDLKIDSPYNTYKWAGLPPGPISNPGMVALKAAADPAETPYYYFVLSDPKTGRHTFTKNFDQHRAAENIEKWQAL</sequence>
<evidence type="ECO:0000256" key="2">
    <source>
        <dbReference type="ARBA" id="ARBA00022692"/>
    </source>
</evidence>
<gene>
    <name evidence="7 8" type="primary">mltG</name>
    <name evidence="8" type="ORF">IWA51_06190</name>
</gene>
<evidence type="ECO:0000313" key="8">
    <source>
        <dbReference type="EMBL" id="QQA02163.1"/>
    </source>
</evidence>
<dbReference type="GO" id="GO:0008932">
    <property type="term" value="F:lytic endotransglycosylase activity"/>
    <property type="evidence" value="ECO:0007669"/>
    <property type="project" value="UniProtKB-UniRule"/>
</dbReference>
<comment type="similarity">
    <text evidence="7">Belongs to the transglycosylase MltG family.</text>
</comment>
<dbReference type="CDD" id="cd08010">
    <property type="entry name" value="MltG_like"/>
    <property type="match status" value="1"/>
</dbReference>
<feature type="site" description="Important for catalytic activity" evidence="7">
    <location>
        <position position="226"/>
    </location>
</feature>
<keyword evidence="9" id="KW-1185">Reference proteome</keyword>
<evidence type="ECO:0000313" key="9">
    <source>
        <dbReference type="Proteomes" id="UP000595224"/>
    </source>
</evidence>
<dbReference type="GO" id="GO:0005886">
    <property type="term" value="C:plasma membrane"/>
    <property type="evidence" value="ECO:0007669"/>
    <property type="project" value="UniProtKB-UniRule"/>
</dbReference>
<comment type="catalytic activity">
    <reaction evidence="7">
        <text>a peptidoglycan chain = a peptidoglycan chain with N-acetyl-1,6-anhydromuramyl-[peptide] at the reducing end + a peptidoglycan chain with N-acetylglucosamine at the non-reducing end.</text>
        <dbReference type="EC" id="4.2.2.29"/>
    </reaction>
</comment>
<dbReference type="Proteomes" id="UP000595224">
    <property type="component" value="Chromosome"/>
</dbReference>
<evidence type="ECO:0000256" key="1">
    <source>
        <dbReference type="ARBA" id="ARBA00022475"/>
    </source>
</evidence>
<dbReference type="EC" id="4.2.2.29" evidence="7"/>
<dbReference type="PANTHER" id="PTHR30518:SF2">
    <property type="entry name" value="ENDOLYTIC MUREIN TRANSGLYCOSYLASE"/>
    <property type="match status" value="1"/>
</dbReference>
<dbReference type="GO" id="GO:0009252">
    <property type="term" value="P:peptidoglycan biosynthetic process"/>
    <property type="evidence" value="ECO:0007669"/>
    <property type="project" value="UniProtKB-UniRule"/>
</dbReference>
<proteinExistence type="inferred from homology"/>
<dbReference type="RefSeq" id="WP_198443622.1">
    <property type="nucleotide sequence ID" value="NZ_CBCSHE010000003.1"/>
</dbReference>
<keyword evidence="3 7" id="KW-1133">Transmembrane helix</keyword>
<dbReference type="PANTHER" id="PTHR30518">
    <property type="entry name" value="ENDOLYTIC MUREIN TRANSGLYCOSYLASE"/>
    <property type="match status" value="1"/>
</dbReference>
<keyword evidence="2 7" id="KW-0812">Transmembrane</keyword>
<comment type="function">
    <text evidence="7">Functions as a peptidoglycan terminase that cleaves nascent peptidoglycan strands endolytically to terminate their elongation.</text>
</comment>
<dbReference type="HAMAP" id="MF_02065">
    <property type="entry name" value="MltG"/>
    <property type="match status" value="1"/>
</dbReference>
<evidence type="ECO:0000256" key="7">
    <source>
        <dbReference type="HAMAP-Rule" id="MF_02065"/>
    </source>
</evidence>
<dbReference type="InterPro" id="IPR003770">
    <property type="entry name" value="MLTG-like"/>
</dbReference>
<dbReference type="EMBL" id="CP064936">
    <property type="protein sequence ID" value="QQA02163.1"/>
    <property type="molecule type" value="Genomic_DNA"/>
</dbReference>
<keyword evidence="6 7" id="KW-0961">Cell wall biogenesis/degradation</keyword>
<keyword evidence="5 7" id="KW-0456">Lyase</keyword>
<keyword evidence="1 7" id="KW-1003">Cell membrane</keyword>
<organism evidence="8 9">
    <name type="scientific">Treponema peruense</name>
    <dbReference type="NCBI Taxonomy" id="2787628"/>
    <lineage>
        <taxon>Bacteria</taxon>
        <taxon>Pseudomonadati</taxon>
        <taxon>Spirochaetota</taxon>
        <taxon>Spirochaetia</taxon>
        <taxon>Spirochaetales</taxon>
        <taxon>Treponemataceae</taxon>
        <taxon>Treponema</taxon>
    </lineage>
</organism>
<evidence type="ECO:0000256" key="6">
    <source>
        <dbReference type="ARBA" id="ARBA00023316"/>
    </source>
</evidence>
<keyword evidence="4 7" id="KW-0472">Membrane</keyword>
<name>A0A7T3RFN1_9SPIR</name>
<protein>
    <recommendedName>
        <fullName evidence="7">Endolytic murein transglycosylase</fullName>
        <ecNumber evidence="7">4.2.2.29</ecNumber>
    </recommendedName>
    <alternativeName>
        <fullName evidence="7">Peptidoglycan lytic transglycosylase</fullName>
    </alternativeName>
    <alternativeName>
        <fullName evidence="7">Peptidoglycan polymerization terminase</fullName>
    </alternativeName>
</protein>
<accession>A0A7T3RFN1</accession>
<evidence type="ECO:0000256" key="3">
    <source>
        <dbReference type="ARBA" id="ARBA00022989"/>
    </source>
</evidence>
<dbReference type="NCBIfam" id="TIGR00247">
    <property type="entry name" value="endolytic transglycosylase MltG"/>
    <property type="match status" value="1"/>
</dbReference>
<dbReference type="AlphaFoldDB" id="A0A7T3RFN1"/>
<dbReference type="KEGG" id="tper:IWA51_06190"/>
<dbReference type="Pfam" id="PF02618">
    <property type="entry name" value="YceG"/>
    <property type="match status" value="1"/>
</dbReference>
<dbReference type="GO" id="GO:0071555">
    <property type="term" value="P:cell wall organization"/>
    <property type="evidence" value="ECO:0007669"/>
    <property type="project" value="UniProtKB-KW"/>
</dbReference>
<evidence type="ECO:0000256" key="4">
    <source>
        <dbReference type="ARBA" id="ARBA00023136"/>
    </source>
</evidence>
<evidence type="ECO:0000256" key="5">
    <source>
        <dbReference type="ARBA" id="ARBA00023239"/>
    </source>
</evidence>
<dbReference type="Gene3D" id="3.30.1490.480">
    <property type="entry name" value="Endolytic murein transglycosylase"/>
    <property type="match status" value="2"/>
</dbReference>
<reference evidence="8 9" key="1">
    <citation type="submission" date="2020-11" db="EMBL/GenBank/DDBJ databases">
        <title>Treponema Peruensis nv. sp., first commensal Treponema isolated from human feces.</title>
        <authorList>
            <person name="Belkhou C."/>
            <person name="Raes J."/>
        </authorList>
    </citation>
    <scope>NUCLEOTIDE SEQUENCE [LARGE SCALE GENOMIC DNA]</scope>
    <source>
        <strain evidence="8 9">RCC2812</strain>
    </source>
</reference>
<dbReference type="Gene3D" id="3.30.160.60">
    <property type="entry name" value="Classic Zinc Finger"/>
    <property type="match status" value="1"/>
</dbReference>